<feature type="domain" description="SbsA Ig-like" evidence="3">
    <location>
        <begin position="941"/>
        <end position="1039"/>
    </location>
</feature>
<dbReference type="InterPro" id="IPR025141">
    <property type="entry name" value="DUF4082"/>
</dbReference>
<sequence>MGKPVAVRSHHRTLRGHLWRTVHRAAAAWLPALLVSALLVGIEPVVSAPTAQAASNPCTAPVASAVACENTQSGTPQSDWMISGAGDSTIQGYATQMSVNVGETVQFKVSTNAKAYHFDVLRLGYYQGNGARKVAANLLPSATLPQSQPACQTFSDTGLVDCGNWAVSASWTVPTTAVSGVYIAHLIRNDTGGSSWITFVVRNDAATTAIAFQTSDETWQAYNTYGGNSLYQCNVACPPGNPLAYKAAFKVSYNRPFHTGLDDQGRSWLTYTELPMIRFLEANGYDMSYMAGIDTASRGSLLLNHKTIVTSGHDEYVSYDQRTNLEAARDHGVNLAMFSGNELFWRTRWESSQAGTTTAGRTLVTYKDTHFNAPTDPVTWTGTYADPRFGTSGGGGNPQNALTGQFYNVNSGTTDITVPAKYASLRMWRNTTISSLTGSQTATLGSGLGTLGYEWDIYADNGSRPAGLFALSSTTNTNAEVFTDYGSTTATGKTATHSLTEYRAKSGALVFGAGTVQWSWGLDNFTTNGNTDLNMQQATVNLLADMASQPVTPLPGIKAAAGSTDATAPTSTITSPTSGASVADGTTVTVSGTASDTGGGVVAGVEVSTDGGTSWHPATGTTNWTYSWVAHGSPSTTLQTRAVDDSGNLETPGSGRSVSVGCPCSILGTGMKPAVADAGDPSGVELGSQFYSDVTGTVTGVRFYKAGTNAGTHVGNLWTTAGALLASATFTGETASGWQSVTFSKPVTVTAGTRYIVSYYAPKGHYSEDLGWFYNNPSPQPAGGDSVDSAPLHFTRSVPGSPNGFYNYGPSSSFPNQIYNAENYWVDPVFTPSATAAPAITQTAPAAGATNVAIGTAPSATFNQAVTASSVTFTVKDAGGAAVSGTTALGSNGTVATFTPSSALSYSTQYTATVSGATNSTGQAMASPYTWTFTTMAPPPAPAVTSTAPASGATGIAVAITPSATFNQAVTASSVTFTLKDGGGASVSGTTALSSDGTTATFTPSTALAYSVTYSATVSGATNSTGQTMASPYSWTFTTASAPPAPSVSSTNPPPGATGVAVTSAVTATFSQDVSSSSIQFVLKDASGASIPGSMSYSSTTTTATFTPSAPLANNTQYTASVSGATNSTGQTMSPYSWSFTTVPGYSCPCTVFPSSATPATANSGDTSGVELGMKFQTTIDGQITGVRFYKGNQNTGTHVGNLWSAGGTKLATVTFVNESASGWQQAYFSAPVAVTANTTYVVSYYAPNGNYSDTGNGFSTQLGATPIVGLASGSSGGNGVYAYGSASSFPNGTYNSTNYWVDAVLNPGSPAAPVVLSTAPSQGVTGVQTGSPVSATFDQAVDTSSASFTLTPSGGTAVAGSTGNLSATGTYTLTPSAALAANTTYTAAVSGVKSATGQTMTSAYSWSFTTGATVYSCPCSIFSSSSLPSTVNVNDANAVELGTQFTSDVAGSVTAIKFYKGSQNTGTHIGHLWTAGGTLLATVTFSGETSSGWQTATLSGPVAISANTAYVVSYYAPNGFYSATGNYFATSADAPPLHGLASTASHLNGLYKYGTSGFPTSSYNATNYWVDLVLNTP</sequence>
<dbReference type="InterPro" id="IPR014755">
    <property type="entry name" value="Cu-Rt/internalin_Ig-like"/>
</dbReference>
<protein>
    <submittedName>
        <fullName evidence="6">DUF4082 domain-containing protein</fullName>
    </submittedName>
</protein>
<feature type="domain" description="DUF4082" evidence="4">
    <location>
        <begin position="1428"/>
        <end position="1571"/>
    </location>
</feature>
<evidence type="ECO:0000259" key="3">
    <source>
        <dbReference type="Pfam" id="PF13205"/>
    </source>
</evidence>
<dbReference type="Pfam" id="PF13313">
    <property type="entry name" value="DUF4082"/>
    <property type="match status" value="3"/>
</dbReference>
<evidence type="ECO:0000256" key="1">
    <source>
        <dbReference type="ARBA" id="ARBA00022729"/>
    </source>
</evidence>
<feature type="domain" description="DUF4082" evidence="4">
    <location>
        <begin position="672"/>
        <end position="826"/>
    </location>
</feature>
<gene>
    <name evidence="6" type="ORF">AB5L97_06615</name>
</gene>
<organism evidence="6">
    <name type="scientific">Sinomonas puerhi</name>
    <dbReference type="NCBI Taxonomy" id="3238584"/>
    <lineage>
        <taxon>Bacteria</taxon>
        <taxon>Bacillati</taxon>
        <taxon>Actinomycetota</taxon>
        <taxon>Actinomycetes</taxon>
        <taxon>Micrococcales</taxon>
        <taxon>Micrococcaceae</taxon>
        <taxon>Sinomonas</taxon>
    </lineage>
</organism>
<evidence type="ECO:0000259" key="4">
    <source>
        <dbReference type="Pfam" id="PF13313"/>
    </source>
</evidence>
<dbReference type="Gene3D" id="2.60.40.650">
    <property type="match status" value="1"/>
</dbReference>
<evidence type="ECO:0000313" key="6">
    <source>
        <dbReference type="EMBL" id="XDP46676.1"/>
    </source>
</evidence>
<dbReference type="Pfam" id="PF13205">
    <property type="entry name" value="Big_5"/>
    <property type="match status" value="4"/>
</dbReference>
<dbReference type="Pfam" id="PF17957">
    <property type="entry name" value="Big_7"/>
    <property type="match status" value="1"/>
</dbReference>
<keyword evidence="1" id="KW-0732">Signal</keyword>
<feature type="domain" description="SbsA Ig-like" evidence="3">
    <location>
        <begin position="1312"/>
        <end position="1411"/>
    </location>
</feature>
<dbReference type="Gene3D" id="2.60.40.1220">
    <property type="match status" value="3"/>
</dbReference>
<dbReference type="InterPro" id="IPR014756">
    <property type="entry name" value="Ig_E-set"/>
</dbReference>
<evidence type="ECO:0000259" key="5">
    <source>
        <dbReference type="Pfam" id="PF20254"/>
    </source>
</evidence>
<dbReference type="EMBL" id="CP163302">
    <property type="protein sequence ID" value="XDP46676.1"/>
    <property type="molecule type" value="Genomic_DNA"/>
</dbReference>
<feature type="domain" description="N,N-dimethylformamidase beta subunit-like C-terminal" evidence="5">
    <location>
        <begin position="119"/>
        <end position="524"/>
    </location>
</feature>
<dbReference type="Pfam" id="PF20254">
    <property type="entry name" value="DMFA2_C"/>
    <property type="match status" value="1"/>
</dbReference>
<name>A0AB39L6R2_9MICC</name>
<dbReference type="KEGG" id="spue:AB5L97_06615"/>
<feature type="compositionally biased region" description="Low complexity" evidence="2">
    <location>
        <begin position="563"/>
        <end position="581"/>
    </location>
</feature>
<dbReference type="Gene3D" id="2.60.40.3710">
    <property type="match status" value="1"/>
</dbReference>
<proteinExistence type="predicted"/>
<feature type="domain" description="DUF4082" evidence="4">
    <location>
        <begin position="1157"/>
        <end position="1302"/>
    </location>
</feature>
<accession>A0AB39L6R2</accession>
<dbReference type="RefSeq" id="WP_369046948.1">
    <property type="nucleotide sequence ID" value="NZ_CP163302.1"/>
</dbReference>
<feature type="domain" description="SbsA Ig-like" evidence="3">
    <location>
        <begin position="835"/>
        <end position="935"/>
    </location>
</feature>
<reference evidence="6" key="1">
    <citation type="submission" date="2024-07" db="EMBL/GenBank/DDBJ databases">
        <authorList>
            <person name="fu j."/>
        </authorList>
    </citation>
    <scope>NUCLEOTIDE SEQUENCE</scope>
    <source>
        <strain evidence="6">P10A9</strain>
    </source>
</reference>
<dbReference type="InterPro" id="IPR032812">
    <property type="entry name" value="SbsA_Ig"/>
</dbReference>
<feature type="region of interest" description="Disordered" evidence="2">
    <location>
        <begin position="562"/>
        <end position="583"/>
    </location>
</feature>
<dbReference type="SUPFAM" id="SSF81296">
    <property type="entry name" value="E set domains"/>
    <property type="match status" value="1"/>
</dbReference>
<dbReference type="InterPro" id="IPR046540">
    <property type="entry name" value="DMFA2_C"/>
</dbReference>
<feature type="domain" description="SbsA Ig-like" evidence="3">
    <location>
        <begin position="1045"/>
        <end position="1142"/>
    </location>
</feature>
<evidence type="ECO:0000256" key="2">
    <source>
        <dbReference type="SAM" id="MobiDB-lite"/>
    </source>
</evidence>